<comment type="cofactor">
    <cofactor evidence="6">
        <name>Zn(2+)</name>
        <dbReference type="ChEBI" id="CHEBI:29105"/>
    </cofactor>
    <text evidence="6">Binds 1 zinc ion.</text>
</comment>
<organism evidence="8 9">
    <name type="scientific">Nannocystis exedens</name>
    <dbReference type="NCBI Taxonomy" id="54"/>
    <lineage>
        <taxon>Bacteria</taxon>
        <taxon>Pseudomonadati</taxon>
        <taxon>Myxococcota</taxon>
        <taxon>Polyangia</taxon>
        <taxon>Nannocystales</taxon>
        <taxon>Nannocystaceae</taxon>
        <taxon>Nannocystis</taxon>
    </lineage>
</organism>
<sequence>MFGSLPPPPRRYLPPRVRLDRLADLEACYGELGERPLPADDPWTLEQWLRDWSELESHLAEARARRQIATSCSADDLEAARAWQVHVDVLDPACKPLRHLLARRLAEHPAAARLPPGHACALAVLRNQADLHRPALVPLEAAEQHLCAAYGQLRAGMRFHWDDADVSLAQVERSEDDPDRARREAAWRTVAAGFRAVKPELDHLFDRLLDNRRAQAAAAELRDYRAYRFRRLDRLAYGPADCLALHEAIAAEFVPLAGRVLRRRAAALGLDLLRPWDLAVLPGGPLVPFTREEELIAGCARAFEAVDPEFARQFSRLAEHGLLDLMSRPGKAAGAFQLHLHASGLPFVFAGAVGRHEDLLTVLHESGHAFHALACAGDPLIWNRHPPIEFCEVAGMGMELLAAPHLRAFYDADTCARAARHQLEQLVLFLPHAAAIDAFQHWVYTHPDEARDRAARDAAWLAQHRRLCPGVDWSGAEADRAALWQRRLHVFELPFYYIEYALAGLGAVQLHRRALAEPAAAVADLRRALALGARARLPDLFAAAGLHFGTDRSSVGRAAAACRELLDL</sequence>
<dbReference type="InterPro" id="IPR001567">
    <property type="entry name" value="Pept_M3A_M3B_dom"/>
</dbReference>
<comment type="similarity">
    <text evidence="6">Belongs to the peptidase M3 family.</text>
</comment>
<evidence type="ECO:0000256" key="2">
    <source>
        <dbReference type="ARBA" id="ARBA00022723"/>
    </source>
</evidence>
<protein>
    <submittedName>
        <fullName evidence="8">Oligoendopeptidase F</fullName>
    </submittedName>
</protein>
<evidence type="ECO:0000256" key="3">
    <source>
        <dbReference type="ARBA" id="ARBA00022801"/>
    </source>
</evidence>
<keyword evidence="2 6" id="KW-0479">Metal-binding</keyword>
<evidence type="ECO:0000256" key="5">
    <source>
        <dbReference type="ARBA" id="ARBA00023049"/>
    </source>
</evidence>
<dbReference type="Proteomes" id="UP000199400">
    <property type="component" value="Unassembled WGS sequence"/>
</dbReference>
<proteinExistence type="inferred from homology"/>
<dbReference type="GO" id="GO:0006508">
    <property type="term" value="P:proteolysis"/>
    <property type="evidence" value="ECO:0007669"/>
    <property type="project" value="UniProtKB-KW"/>
</dbReference>
<dbReference type="GO" id="GO:0004222">
    <property type="term" value="F:metalloendopeptidase activity"/>
    <property type="evidence" value="ECO:0007669"/>
    <property type="project" value="InterPro"/>
</dbReference>
<evidence type="ECO:0000256" key="6">
    <source>
        <dbReference type="RuleBase" id="RU003435"/>
    </source>
</evidence>
<keyword evidence="3 6" id="KW-0378">Hydrolase</keyword>
<name>A0A1I2H6S1_9BACT</name>
<feature type="domain" description="Peptidase M3A/M3B catalytic" evidence="7">
    <location>
        <begin position="177"/>
        <end position="545"/>
    </location>
</feature>
<dbReference type="STRING" id="54.SAMN02745121_07787"/>
<dbReference type="CDD" id="cd09606">
    <property type="entry name" value="M3B_PepF"/>
    <property type="match status" value="1"/>
</dbReference>
<accession>A0A1I2H6S1</accession>
<evidence type="ECO:0000259" key="7">
    <source>
        <dbReference type="Pfam" id="PF01432"/>
    </source>
</evidence>
<keyword evidence="4 6" id="KW-0862">Zinc</keyword>
<evidence type="ECO:0000256" key="1">
    <source>
        <dbReference type="ARBA" id="ARBA00022670"/>
    </source>
</evidence>
<dbReference type="Pfam" id="PF01432">
    <property type="entry name" value="Peptidase_M3"/>
    <property type="match status" value="1"/>
</dbReference>
<evidence type="ECO:0000313" key="8">
    <source>
        <dbReference type="EMBL" id="SFF25885.1"/>
    </source>
</evidence>
<keyword evidence="9" id="KW-1185">Reference proteome</keyword>
<reference evidence="9" key="1">
    <citation type="submission" date="2016-10" db="EMBL/GenBank/DDBJ databases">
        <authorList>
            <person name="Varghese N."/>
            <person name="Submissions S."/>
        </authorList>
    </citation>
    <scope>NUCLEOTIDE SEQUENCE [LARGE SCALE GENOMIC DNA]</scope>
    <source>
        <strain evidence="9">ATCC 25963</strain>
    </source>
</reference>
<gene>
    <name evidence="8" type="ORF">SAMN02745121_07787</name>
</gene>
<keyword evidence="5 6" id="KW-0482">Metalloprotease</keyword>
<dbReference type="GO" id="GO:0046872">
    <property type="term" value="F:metal ion binding"/>
    <property type="evidence" value="ECO:0007669"/>
    <property type="project" value="UniProtKB-UniRule"/>
</dbReference>
<dbReference type="Gene3D" id="1.10.1370.30">
    <property type="match status" value="1"/>
</dbReference>
<dbReference type="AlphaFoldDB" id="A0A1I2H6S1"/>
<dbReference type="SUPFAM" id="SSF55486">
    <property type="entry name" value="Metalloproteases ('zincins'), catalytic domain"/>
    <property type="match status" value="1"/>
</dbReference>
<dbReference type="RefSeq" id="WP_143141294.1">
    <property type="nucleotide sequence ID" value="NZ_FOMX01000039.1"/>
</dbReference>
<dbReference type="EMBL" id="FOMX01000039">
    <property type="protein sequence ID" value="SFF25885.1"/>
    <property type="molecule type" value="Genomic_DNA"/>
</dbReference>
<dbReference type="OrthoDB" id="9766487at2"/>
<evidence type="ECO:0000313" key="9">
    <source>
        <dbReference type="Proteomes" id="UP000199400"/>
    </source>
</evidence>
<keyword evidence="1 6" id="KW-0645">Protease</keyword>
<evidence type="ECO:0000256" key="4">
    <source>
        <dbReference type="ARBA" id="ARBA00022833"/>
    </source>
</evidence>